<reference evidence="1 2" key="1">
    <citation type="submission" date="2016-10" db="EMBL/GenBank/DDBJ databases">
        <authorList>
            <person name="de Groot N.N."/>
        </authorList>
    </citation>
    <scope>NUCLEOTIDE SEQUENCE [LARGE SCALE GENOMIC DNA]</scope>
    <source>
        <strain evidence="1 2">CGMCC 1.10836</strain>
    </source>
</reference>
<dbReference type="EMBL" id="FOCO01000104">
    <property type="protein sequence ID" value="SEO33398.1"/>
    <property type="molecule type" value="Genomic_DNA"/>
</dbReference>
<accession>A0A1H8NVS7</accession>
<protein>
    <submittedName>
        <fullName evidence="1">Chromosome partitioning protein, ParB family</fullName>
    </submittedName>
</protein>
<name>A0A1H8NVS7_9RHOB</name>
<gene>
    <name evidence="1" type="ORF">SAMN05216227_11044</name>
</gene>
<dbReference type="STRING" id="1077947.SAMN05216227_11044"/>
<dbReference type="AlphaFoldDB" id="A0A1H8NVS7"/>
<evidence type="ECO:0000313" key="2">
    <source>
        <dbReference type="Proteomes" id="UP000183002"/>
    </source>
</evidence>
<organism evidence="1 2">
    <name type="scientific">Pseudorhodobacter antarcticus</name>
    <dbReference type="NCBI Taxonomy" id="1077947"/>
    <lineage>
        <taxon>Bacteria</taxon>
        <taxon>Pseudomonadati</taxon>
        <taxon>Pseudomonadota</taxon>
        <taxon>Alphaproteobacteria</taxon>
        <taxon>Rhodobacterales</taxon>
        <taxon>Paracoccaceae</taxon>
        <taxon>Pseudorhodobacter</taxon>
    </lineage>
</organism>
<evidence type="ECO:0000313" key="1">
    <source>
        <dbReference type="EMBL" id="SEO33398.1"/>
    </source>
</evidence>
<proteinExistence type="predicted"/>
<dbReference type="Proteomes" id="UP000183002">
    <property type="component" value="Unassembled WGS sequence"/>
</dbReference>
<keyword evidence="2" id="KW-1185">Reference proteome</keyword>
<sequence>MVDTITHSITQAGRSDRTDTVKLVNDTFRSAGASGSCLEASVRQVYLSAQAPDLKDSPEAQAVDDRHASWEADLPLGDDVIL</sequence>